<evidence type="ECO:0000313" key="1">
    <source>
        <dbReference type="EMBL" id="MFM9329504.1"/>
    </source>
</evidence>
<proteinExistence type="predicted"/>
<gene>
    <name evidence="1" type="ORF">ACI1P1_14520</name>
</gene>
<dbReference type="EC" id="2.3.1.-" evidence="1"/>
<evidence type="ECO:0000313" key="2">
    <source>
        <dbReference type="Proteomes" id="UP001631969"/>
    </source>
</evidence>
<keyword evidence="1" id="KW-0808">Transferase</keyword>
<keyword evidence="1" id="KW-0012">Acyltransferase</keyword>
<dbReference type="Proteomes" id="UP001631969">
    <property type="component" value="Unassembled WGS sequence"/>
</dbReference>
<dbReference type="EMBL" id="JBJURJ010000008">
    <property type="protein sequence ID" value="MFM9329504.1"/>
    <property type="molecule type" value="Genomic_DNA"/>
</dbReference>
<name>A0ACC7P1L3_9BACL</name>
<protein>
    <submittedName>
        <fullName evidence="1">GNAT family N-acetyltransferase</fullName>
        <ecNumber evidence="1">2.3.1.-</ecNumber>
    </submittedName>
</protein>
<keyword evidence="2" id="KW-1185">Reference proteome</keyword>
<accession>A0ACC7P1L3</accession>
<organism evidence="1 2">
    <name type="scientific">Paenibacillus mesotrionivorans</name>
    <dbReference type="NCBI Taxonomy" id="3160968"/>
    <lineage>
        <taxon>Bacteria</taxon>
        <taxon>Bacillati</taxon>
        <taxon>Bacillota</taxon>
        <taxon>Bacilli</taxon>
        <taxon>Bacillales</taxon>
        <taxon>Paenibacillaceae</taxon>
        <taxon>Paenibacillus</taxon>
    </lineage>
</organism>
<reference evidence="1" key="1">
    <citation type="submission" date="2024-12" db="EMBL/GenBank/DDBJ databases">
        <authorList>
            <person name="Wu N."/>
        </authorList>
    </citation>
    <scope>NUCLEOTIDE SEQUENCE</scope>
    <source>
        <strain evidence="1">P15</strain>
    </source>
</reference>
<comment type="caution">
    <text evidence="1">The sequence shown here is derived from an EMBL/GenBank/DDBJ whole genome shotgun (WGS) entry which is preliminary data.</text>
</comment>
<sequence length="305" mass="34687">MRNRLRMVSHYRDQEGLRLSFNRLAQLTFGIDFEAWYQKGAWNDSYTCYSFADGEEIVANVSVTAMTVLLNGNEVPALQVGTVMTHPDYRGLGLFKKLMEEALTSSRQPGNSLVFLFANESVVNLYPKLGFTRSPFYRYETDLKLRERDASPQLWKLDVSREEDWALLVRLAQGRGPLPAECSVSGGASIFLWYCLNIFPDALYYAEDRELLLVYKWSEGKIEVMDIVCPRPVLFAEVAECLAAHPGEEAVLDGSCQVEFHFTPDFADLADENIRRREDEEEFFFVKGAALPLMQSCIIPLSGRT</sequence>